<keyword evidence="3" id="KW-1185">Reference proteome</keyword>
<proteinExistence type="predicted"/>
<evidence type="ECO:0000313" key="2">
    <source>
        <dbReference type="EMBL" id="OLQ02415.1"/>
    </source>
</evidence>
<comment type="caution">
    <text evidence="2">The sequence shown here is derived from an EMBL/GenBank/DDBJ whole genome shotgun (WGS) entry which is preliminary data.</text>
</comment>
<accession>A0A1Q9E4S8</accession>
<dbReference type="OrthoDB" id="434606at2759"/>
<feature type="region of interest" description="Disordered" evidence="1">
    <location>
        <begin position="529"/>
        <end position="568"/>
    </location>
</feature>
<reference evidence="2 3" key="1">
    <citation type="submission" date="2016-02" db="EMBL/GenBank/DDBJ databases">
        <title>Genome analysis of coral dinoflagellate symbionts highlights evolutionary adaptations to a symbiotic lifestyle.</title>
        <authorList>
            <person name="Aranda M."/>
            <person name="Li Y."/>
            <person name="Liew Y.J."/>
            <person name="Baumgarten S."/>
            <person name="Simakov O."/>
            <person name="Wilson M."/>
            <person name="Piel J."/>
            <person name="Ashoor H."/>
            <person name="Bougouffa S."/>
            <person name="Bajic V.B."/>
            <person name="Ryu T."/>
            <person name="Ravasi T."/>
            <person name="Bayer T."/>
            <person name="Micklem G."/>
            <person name="Kim H."/>
            <person name="Bhak J."/>
            <person name="Lajeunesse T.C."/>
            <person name="Voolstra C.R."/>
        </authorList>
    </citation>
    <scope>NUCLEOTIDE SEQUENCE [LARGE SCALE GENOMIC DNA]</scope>
    <source>
        <strain evidence="2 3">CCMP2467</strain>
    </source>
</reference>
<dbReference type="EMBL" id="LSRX01000264">
    <property type="protein sequence ID" value="OLQ02415.1"/>
    <property type="molecule type" value="Genomic_DNA"/>
</dbReference>
<feature type="region of interest" description="Disordered" evidence="1">
    <location>
        <begin position="1"/>
        <end position="90"/>
    </location>
</feature>
<dbReference type="Proteomes" id="UP000186817">
    <property type="component" value="Unassembled WGS sequence"/>
</dbReference>
<feature type="compositionally biased region" description="Basic and acidic residues" evidence="1">
    <location>
        <begin position="529"/>
        <end position="542"/>
    </location>
</feature>
<gene>
    <name evidence="2" type="ORF">AK812_SmicGene14713</name>
</gene>
<evidence type="ECO:0000313" key="3">
    <source>
        <dbReference type="Proteomes" id="UP000186817"/>
    </source>
</evidence>
<feature type="compositionally biased region" description="Basic and acidic residues" evidence="1">
    <location>
        <begin position="1"/>
        <end position="11"/>
    </location>
</feature>
<feature type="region of interest" description="Disordered" evidence="1">
    <location>
        <begin position="340"/>
        <end position="369"/>
    </location>
</feature>
<name>A0A1Q9E4S8_SYMMI</name>
<organism evidence="2 3">
    <name type="scientific">Symbiodinium microadriaticum</name>
    <name type="common">Dinoflagellate</name>
    <name type="synonym">Zooxanthella microadriatica</name>
    <dbReference type="NCBI Taxonomy" id="2951"/>
    <lineage>
        <taxon>Eukaryota</taxon>
        <taxon>Sar</taxon>
        <taxon>Alveolata</taxon>
        <taxon>Dinophyceae</taxon>
        <taxon>Suessiales</taxon>
        <taxon>Symbiodiniaceae</taxon>
        <taxon>Symbiodinium</taxon>
    </lineage>
</organism>
<sequence length="568" mass="63875">MRNDRAMEKRLQPIQKSDDEEEEPSTFAGVKLAWLQDRGRWNRQSQGQRKETMSSKYQVLPRQKSKEFDKGEKNEKNPPKSKKGRRDGQKLDMKKLLTEDSMDVGLVFDAMQGERSKLADTLASLAFCSLRFAAQPAQPVAAVPAPGAADYNEAVQNLMNALGSKITKEQVMVVVLPVEEVCAARCKASGGMDLTQAADCAFMDLAEDELRDGQSLHQPWQGSHLDHRHNHTEAGTWQSDWLHPFPADAAVDEGSEDGTWFFAFELELLLKLRVYEEKYGRSESDSIEEEDEQLPELDLPELIPQERRPPIPATPKGWKAGTLHSASLFEVSAAAMTERDPYGLKPGKQGRAGGHSHGKGKLAQPPRPINFRRRWDHGKDLDDPVYPTMKIPAALMPLFPQDWRSAGRALLCLGMAMLEGIRLRSKGATLKWQKAGYCSALCQEQCAKSPNRIFCAWRVQNTVHDHHNRLDGALLSYKGVVHYDDPKKPIYRILNQVALKNRYKSERMVWDTSQAAYIFADREEIHPGFGIRPDRDESHYAPDEETYDSDSDLEASSADEDSDGDGMA</sequence>
<feature type="compositionally biased region" description="Basic and acidic residues" evidence="1">
    <location>
        <begin position="64"/>
        <end position="78"/>
    </location>
</feature>
<evidence type="ECO:0000256" key="1">
    <source>
        <dbReference type="SAM" id="MobiDB-lite"/>
    </source>
</evidence>
<dbReference type="AlphaFoldDB" id="A0A1Q9E4S8"/>
<feature type="compositionally biased region" description="Acidic residues" evidence="1">
    <location>
        <begin position="543"/>
        <end position="568"/>
    </location>
</feature>
<protein>
    <submittedName>
        <fullName evidence="2">Uncharacterized protein</fullName>
    </submittedName>
</protein>